<gene>
    <name evidence="1" type="ORF">V6M85_06235</name>
</gene>
<name>A0AAX4L3A5_9CREN</name>
<dbReference type="AlphaFoldDB" id="A0AAX4L3A5"/>
<dbReference type="Proteomes" id="UP001432202">
    <property type="component" value="Chromosome"/>
</dbReference>
<dbReference type="GeneID" id="89336349"/>
<reference evidence="1 2" key="1">
    <citation type="submission" date="2024-02" db="EMBL/GenBank/DDBJ databases">
        <title>STSV induces naive adaptation in Sulfolobus.</title>
        <authorList>
            <person name="Xiang X."/>
            <person name="Song M."/>
        </authorList>
    </citation>
    <scope>NUCLEOTIDE SEQUENCE [LARGE SCALE GENOMIC DNA]</scope>
    <source>
        <strain evidence="1 2">RT2</strain>
    </source>
</reference>
<organism evidence="1 2">
    <name type="scientific">Sulfolobus tengchongensis</name>
    <dbReference type="NCBI Taxonomy" id="207809"/>
    <lineage>
        <taxon>Archaea</taxon>
        <taxon>Thermoproteota</taxon>
        <taxon>Thermoprotei</taxon>
        <taxon>Sulfolobales</taxon>
        <taxon>Sulfolobaceae</taxon>
        <taxon>Sulfolobus</taxon>
    </lineage>
</organism>
<protein>
    <submittedName>
        <fullName evidence="1">Uncharacterized protein</fullName>
    </submittedName>
</protein>
<proteinExistence type="predicted"/>
<sequence>MTDASIMYNVAIIILVGDGPKLLAVKKLRGIETMIKNMAISVANMPAIK</sequence>
<dbReference type="EMBL" id="CP146016">
    <property type="protein sequence ID" value="WWQ61664.1"/>
    <property type="molecule type" value="Genomic_DNA"/>
</dbReference>
<keyword evidence="2" id="KW-1185">Reference proteome</keyword>
<accession>A0AAX4L3A5</accession>
<evidence type="ECO:0000313" key="1">
    <source>
        <dbReference type="EMBL" id="WWQ61664.1"/>
    </source>
</evidence>
<evidence type="ECO:0000313" key="2">
    <source>
        <dbReference type="Proteomes" id="UP001432202"/>
    </source>
</evidence>
<dbReference type="RefSeq" id="WP_338604347.1">
    <property type="nucleotide sequence ID" value="NZ_CP146016.1"/>
</dbReference>